<accession>A0A9Q1GI09</accession>
<comment type="caution">
    <text evidence="1">The sequence shown here is derived from an EMBL/GenBank/DDBJ whole genome shotgun (WGS) entry which is preliminary data.</text>
</comment>
<keyword evidence="2" id="KW-1185">Reference proteome</keyword>
<organism evidence="1 2">
    <name type="scientific">Carnegiea gigantea</name>
    <dbReference type="NCBI Taxonomy" id="171969"/>
    <lineage>
        <taxon>Eukaryota</taxon>
        <taxon>Viridiplantae</taxon>
        <taxon>Streptophyta</taxon>
        <taxon>Embryophyta</taxon>
        <taxon>Tracheophyta</taxon>
        <taxon>Spermatophyta</taxon>
        <taxon>Magnoliopsida</taxon>
        <taxon>eudicotyledons</taxon>
        <taxon>Gunneridae</taxon>
        <taxon>Pentapetalae</taxon>
        <taxon>Caryophyllales</taxon>
        <taxon>Cactineae</taxon>
        <taxon>Cactaceae</taxon>
        <taxon>Cactoideae</taxon>
        <taxon>Echinocereeae</taxon>
        <taxon>Carnegiea</taxon>
    </lineage>
</organism>
<sequence>MQLLFGEFKGMELKESYYQMVACSHILTANSSLLERCDNLLLELTGHVDPQVQKARALRQKENVATEAQEGSHYQGVSRGPISTILTEKCAAVFLPSPEDLNRMLKEMDDVDMLTLVIQEMSKEFPTLMETLVNERDHFLSGGFPGGCGESGVCEEPARCFWLWKLESKSFDLRMVGTKEDILKITENGRGRRFFVLLPEQVALWLLRAWSRFRNSKSASWCNQ</sequence>
<evidence type="ECO:0000313" key="2">
    <source>
        <dbReference type="Proteomes" id="UP001153076"/>
    </source>
</evidence>
<dbReference type="AlphaFoldDB" id="A0A9Q1GI09"/>
<evidence type="ECO:0000313" key="1">
    <source>
        <dbReference type="EMBL" id="KAJ8420970.1"/>
    </source>
</evidence>
<protein>
    <submittedName>
        <fullName evidence="1">Uncharacterized protein</fullName>
    </submittedName>
</protein>
<reference evidence="1" key="1">
    <citation type="submission" date="2022-04" db="EMBL/GenBank/DDBJ databases">
        <title>Carnegiea gigantea Genome sequencing and assembly v2.</title>
        <authorList>
            <person name="Copetti D."/>
            <person name="Sanderson M.J."/>
            <person name="Burquez A."/>
            <person name="Wojciechowski M.F."/>
        </authorList>
    </citation>
    <scope>NUCLEOTIDE SEQUENCE</scope>
    <source>
        <strain evidence="1">SGP5-SGP5p</strain>
        <tissue evidence="1">Aerial part</tissue>
    </source>
</reference>
<name>A0A9Q1GI09_9CARY</name>
<proteinExistence type="predicted"/>
<dbReference type="EMBL" id="JAKOGI010003004">
    <property type="protein sequence ID" value="KAJ8420970.1"/>
    <property type="molecule type" value="Genomic_DNA"/>
</dbReference>
<dbReference type="PANTHER" id="PTHR21530:SF7">
    <property type="entry name" value="TRAB DOMAIN-CONTAINING PROTEIN"/>
    <property type="match status" value="1"/>
</dbReference>
<dbReference type="PANTHER" id="PTHR21530">
    <property type="entry name" value="PHEROMONE SHUTDOWN PROTEIN"/>
    <property type="match status" value="1"/>
</dbReference>
<dbReference type="GO" id="GO:0005741">
    <property type="term" value="C:mitochondrial outer membrane"/>
    <property type="evidence" value="ECO:0007669"/>
    <property type="project" value="TreeGrafter"/>
</dbReference>
<dbReference type="Proteomes" id="UP001153076">
    <property type="component" value="Unassembled WGS sequence"/>
</dbReference>
<gene>
    <name evidence="1" type="ORF">Cgig2_008907</name>
</gene>
<dbReference type="InterPro" id="IPR046345">
    <property type="entry name" value="TraB_PrgY-like"/>
</dbReference>
<dbReference type="OrthoDB" id="48306at2759"/>